<evidence type="ECO:0000256" key="4">
    <source>
        <dbReference type="ARBA" id="ARBA00022692"/>
    </source>
</evidence>
<keyword evidence="2" id="KW-1003">Cell membrane</keyword>
<keyword evidence="4 7" id="KW-0812">Transmembrane</keyword>
<dbReference type="InterPro" id="IPR022791">
    <property type="entry name" value="L-PG_synthase/AglD"/>
</dbReference>
<gene>
    <name evidence="9" type="primary">mprF</name>
    <name evidence="9" type="ORF">DM558_00975</name>
</gene>
<dbReference type="GO" id="GO:0047637">
    <property type="term" value="F:phosphatidylglycerol alanyltransferase activity"/>
    <property type="evidence" value="ECO:0007669"/>
    <property type="project" value="TreeGrafter"/>
</dbReference>
<dbReference type="InterPro" id="IPR024320">
    <property type="entry name" value="LPG_synthase_C"/>
</dbReference>
<feature type="transmembrane region" description="Helical" evidence="7">
    <location>
        <begin position="309"/>
        <end position="335"/>
    </location>
</feature>
<feature type="transmembrane region" description="Helical" evidence="7">
    <location>
        <begin position="478"/>
        <end position="498"/>
    </location>
</feature>
<feature type="transmembrane region" description="Helical" evidence="7">
    <location>
        <begin position="386"/>
        <end position="410"/>
    </location>
</feature>
<dbReference type="Proteomes" id="UP000273143">
    <property type="component" value="Chromosome"/>
</dbReference>
<keyword evidence="6 7" id="KW-0472">Membrane</keyword>
<keyword evidence="3" id="KW-0808">Transferase</keyword>
<keyword evidence="10" id="KW-1185">Reference proteome</keyword>
<protein>
    <submittedName>
        <fullName evidence="9">Bifunctional lysylphosphatidylglycerol flippase/synthetase MprF</fullName>
    </submittedName>
</protein>
<feature type="transmembrane region" description="Helical" evidence="7">
    <location>
        <begin position="356"/>
        <end position="374"/>
    </location>
</feature>
<feature type="transmembrane region" description="Helical" evidence="7">
    <location>
        <begin position="442"/>
        <end position="458"/>
    </location>
</feature>
<dbReference type="NCBIfam" id="NF033480">
    <property type="entry name" value="bifunc_MprF"/>
    <property type="match status" value="1"/>
</dbReference>
<feature type="transmembrane region" description="Helical" evidence="7">
    <location>
        <begin position="237"/>
        <end position="258"/>
    </location>
</feature>
<feature type="transmembrane region" description="Helical" evidence="7">
    <location>
        <begin position="270"/>
        <end position="289"/>
    </location>
</feature>
<evidence type="ECO:0000256" key="2">
    <source>
        <dbReference type="ARBA" id="ARBA00022475"/>
    </source>
</evidence>
<dbReference type="GO" id="GO:0055091">
    <property type="term" value="P:phospholipid homeostasis"/>
    <property type="evidence" value="ECO:0007669"/>
    <property type="project" value="TreeGrafter"/>
</dbReference>
<dbReference type="PANTHER" id="PTHR34697">
    <property type="entry name" value="PHOSPHATIDYLGLYCEROL LYSYLTRANSFERASE"/>
    <property type="match status" value="1"/>
</dbReference>
<evidence type="ECO:0000256" key="3">
    <source>
        <dbReference type="ARBA" id="ARBA00022679"/>
    </source>
</evidence>
<evidence type="ECO:0000256" key="5">
    <source>
        <dbReference type="ARBA" id="ARBA00022989"/>
    </source>
</evidence>
<evidence type="ECO:0000259" key="8">
    <source>
        <dbReference type="Pfam" id="PF09924"/>
    </source>
</evidence>
<dbReference type="PANTHER" id="PTHR34697:SF2">
    <property type="entry name" value="PHOSPHATIDYLGLYCEROL LYSYLTRANSFERASE"/>
    <property type="match status" value="1"/>
</dbReference>
<evidence type="ECO:0000256" key="7">
    <source>
        <dbReference type="SAM" id="Phobius"/>
    </source>
</evidence>
<comment type="subcellular location">
    <subcellularLocation>
        <location evidence="1">Cell membrane</location>
        <topology evidence="1">Multi-pass membrane protein</topology>
    </subcellularLocation>
</comment>
<feature type="domain" description="Phosphatidylglycerol lysyltransferase C-terminal" evidence="8">
    <location>
        <begin position="563"/>
        <end position="843"/>
    </location>
</feature>
<evidence type="ECO:0000313" key="9">
    <source>
        <dbReference type="EMBL" id="AZS49436.1"/>
    </source>
</evidence>
<feature type="transmembrane region" description="Helical" evidence="7">
    <location>
        <begin position="33"/>
        <end position="53"/>
    </location>
</feature>
<accession>A0A3S9XAL8</accession>
<keyword evidence="5 7" id="KW-1133">Transmembrane helix</keyword>
<feature type="transmembrane region" description="Helical" evidence="7">
    <location>
        <begin position="141"/>
        <end position="165"/>
    </location>
</feature>
<dbReference type="Pfam" id="PF09924">
    <property type="entry name" value="LPG_synthase_C"/>
    <property type="match status" value="1"/>
</dbReference>
<dbReference type="AlphaFoldDB" id="A0A3S9XAL8"/>
<dbReference type="InterPro" id="IPR051211">
    <property type="entry name" value="PG_lysyltransferase"/>
</dbReference>
<proteinExistence type="predicted"/>
<dbReference type="GO" id="GO:0005886">
    <property type="term" value="C:plasma membrane"/>
    <property type="evidence" value="ECO:0007669"/>
    <property type="project" value="UniProtKB-SubCell"/>
</dbReference>
<sequence length="871" mass="96731">MLKRTNLSDDSCSVSPNKETGLIAFLRRNQQRLGIIFTVVVFILALTTFAHLVEDIDRQSLSHALSNVSWLTIGIAILAAMTSYSMILGYEWSASRYANAKLSLPTLALGGLSAAAIGNALGFSMLTGGSVRYRTYSKKNISAIAIIQMTVFASLSLGVALPPIAAIMAFTDIDYSAKALHINETLLIIIAGAIIAGYTIFLAIASRFISKEHPSIDSRYLCLGPLNLRVPNLRLTLLQFVITFLDVLAAGTVLYCLLPASVSIPFGTFLTVYLLALAAGVLSHVPGGLGVFEVVLLAAFKEQLDQPGLLAALLLYRLIYVVMPLVIACLVLLVIEARNFASHQTNKLSTNAAPQIALLVLISGIYLVFSGIVPERVSYLRELSNIFPNIMINSAHLIASLIGFFCLIAAQGLWRRLASAWRITLALTIAGTVFSLIKGLDWQIALLLSFTTVNLITFRKIFYRQSKLMDATYSKPTIIVLGCTLAVSIWLYCFTYRYTPYSNELWWQFGLYNDVSKGLWALLANTIIFALVIISWLLYTSPPKILTPTDAQLTLAKHIIAASNQPYGALVFGKDKDVLFHPLQDSFIMYAGHDRSLVALSDPVGNPKTTTELIWQFRDYCDLHNVNPVFYQIKPDDLSDYMDIGLVIVKLGKEAILNLKQFDIETKPEFKEIQQIGNDNNLTLKIYNAGELPFEKMKTIIDSSSHKEQQRGFLVGKLTPEYLQHFRIAAIDFKGEIIAFMNLLETNTQEISTIDLIQIQNNAPKFTMEYLLLSVIGSLQQEGLKYFSLGLTPDTELKPNKNGPMAYRLGSLIFRRSHLLYNINGLNRFKDKFDFEWQIRYMAIPARLDPFVALTDVASLISGGLTTAIER</sequence>
<organism evidence="9 10">
    <name type="scientific">Entomomonas moraniae</name>
    <dbReference type="NCBI Taxonomy" id="2213226"/>
    <lineage>
        <taxon>Bacteria</taxon>
        <taxon>Pseudomonadati</taxon>
        <taxon>Pseudomonadota</taxon>
        <taxon>Gammaproteobacteria</taxon>
        <taxon>Pseudomonadales</taxon>
        <taxon>Pseudomonadaceae</taxon>
        <taxon>Entomomonas</taxon>
    </lineage>
</organism>
<dbReference type="RefSeq" id="WP_127161650.1">
    <property type="nucleotide sequence ID" value="NZ_CP029822.1"/>
</dbReference>
<dbReference type="EMBL" id="CP029822">
    <property type="protein sequence ID" value="AZS49436.1"/>
    <property type="molecule type" value="Genomic_DNA"/>
</dbReference>
<reference evidence="10" key="1">
    <citation type="submission" date="2018-06" db="EMBL/GenBank/DDBJ databases">
        <title>Complete genome of Pseudomonas insecticola strain QZS01.</title>
        <authorList>
            <person name="Wang J."/>
            <person name="Su Q."/>
        </authorList>
    </citation>
    <scope>NUCLEOTIDE SEQUENCE [LARGE SCALE GENOMIC DNA]</scope>
    <source>
        <strain evidence="10">QZS01</strain>
    </source>
</reference>
<evidence type="ECO:0000313" key="10">
    <source>
        <dbReference type="Proteomes" id="UP000273143"/>
    </source>
</evidence>
<evidence type="ECO:0000256" key="1">
    <source>
        <dbReference type="ARBA" id="ARBA00004651"/>
    </source>
</evidence>
<feature type="transmembrane region" description="Helical" evidence="7">
    <location>
        <begin position="68"/>
        <end position="90"/>
    </location>
</feature>
<feature type="transmembrane region" description="Helical" evidence="7">
    <location>
        <begin position="518"/>
        <end position="539"/>
    </location>
</feature>
<feature type="transmembrane region" description="Helical" evidence="7">
    <location>
        <begin position="186"/>
        <end position="209"/>
    </location>
</feature>
<dbReference type="Pfam" id="PF03706">
    <property type="entry name" value="LPG_synthase_TM"/>
    <property type="match status" value="1"/>
</dbReference>
<name>A0A3S9XAL8_9GAMM</name>
<feature type="transmembrane region" description="Helical" evidence="7">
    <location>
        <begin position="417"/>
        <end position="436"/>
    </location>
</feature>
<evidence type="ECO:0000256" key="6">
    <source>
        <dbReference type="ARBA" id="ARBA00023136"/>
    </source>
</evidence>
<feature type="transmembrane region" description="Helical" evidence="7">
    <location>
        <begin position="102"/>
        <end position="121"/>
    </location>
</feature>
<dbReference type="KEGG" id="emo:DM558_00975"/>